<dbReference type="EMBL" id="KI925454">
    <property type="protein sequence ID" value="ETW87648.1"/>
    <property type="molecule type" value="Genomic_DNA"/>
</dbReference>
<keyword evidence="2" id="KW-0472">Membrane</keyword>
<dbReference type="eggNOG" id="KOG4503">
    <property type="taxonomic scope" value="Eukaryota"/>
</dbReference>
<dbReference type="Proteomes" id="UP000030671">
    <property type="component" value="Unassembled WGS sequence"/>
</dbReference>
<feature type="compositionally biased region" description="Basic residues" evidence="1">
    <location>
        <begin position="175"/>
        <end position="186"/>
    </location>
</feature>
<dbReference type="SMART" id="SM01042">
    <property type="entry name" value="Brr6_like_C_C"/>
    <property type="match status" value="1"/>
</dbReference>
<feature type="domain" description="Brl1/Brr6" evidence="3">
    <location>
        <begin position="206"/>
        <end position="338"/>
    </location>
</feature>
<dbReference type="AlphaFoldDB" id="W4KP75"/>
<evidence type="ECO:0000313" key="5">
    <source>
        <dbReference type="Proteomes" id="UP000030671"/>
    </source>
</evidence>
<reference evidence="4 5" key="1">
    <citation type="journal article" date="2012" name="New Phytol.">
        <title>Insight into trade-off between wood decay and parasitism from the genome of a fungal forest pathogen.</title>
        <authorList>
            <person name="Olson A."/>
            <person name="Aerts A."/>
            <person name="Asiegbu F."/>
            <person name="Belbahri L."/>
            <person name="Bouzid O."/>
            <person name="Broberg A."/>
            <person name="Canback B."/>
            <person name="Coutinho P.M."/>
            <person name="Cullen D."/>
            <person name="Dalman K."/>
            <person name="Deflorio G."/>
            <person name="van Diepen L.T."/>
            <person name="Dunand C."/>
            <person name="Duplessis S."/>
            <person name="Durling M."/>
            <person name="Gonthier P."/>
            <person name="Grimwood J."/>
            <person name="Fossdal C.G."/>
            <person name="Hansson D."/>
            <person name="Henrissat B."/>
            <person name="Hietala A."/>
            <person name="Himmelstrand K."/>
            <person name="Hoffmeister D."/>
            <person name="Hogberg N."/>
            <person name="James T.Y."/>
            <person name="Karlsson M."/>
            <person name="Kohler A."/>
            <person name="Kues U."/>
            <person name="Lee Y.H."/>
            <person name="Lin Y.C."/>
            <person name="Lind M."/>
            <person name="Lindquist E."/>
            <person name="Lombard V."/>
            <person name="Lucas S."/>
            <person name="Lunden K."/>
            <person name="Morin E."/>
            <person name="Murat C."/>
            <person name="Park J."/>
            <person name="Raffaello T."/>
            <person name="Rouze P."/>
            <person name="Salamov A."/>
            <person name="Schmutz J."/>
            <person name="Solheim H."/>
            <person name="Stahlberg J."/>
            <person name="Velez H."/>
            <person name="de Vries R.P."/>
            <person name="Wiebenga A."/>
            <person name="Woodward S."/>
            <person name="Yakovlev I."/>
            <person name="Garbelotto M."/>
            <person name="Martin F."/>
            <person name="Grigoriev I.V."/>
            <person name="Stenlid J."/>
        </authorList>
    </citation>
    <scope>NUCLEOTIDE SEQUENCE [LARGE SCALE GENOMIC DNA]</scope>
    <source>
        <strain evidence="4 5">TC 32-1</strain>
    </source>
</reference>
<dbReference type="PANTHER" id="PTHR28136:SF1">
    <property type="entry name" value="NUCLEUS EXPORT PROTEIN BRL1"/>
    <property type="match status" value="1"/>
</dbReference>
<feature type="region of interest" description="Disordered" evidence="1">
    <location>
        <begin position="144"/>
        <end position="194"/>
    </location>
</feature>
<organism evidence="4 5">
    <name type="scientific">Heterobasidion irregulare (strain TC 32-1)</name>
    <dbReference type="NCBI Taxonomy" id="747525"/>
    <lineage>
        <taxon>Eukaryota</taxon>
        <taxon>Fungi</taxon>
        <taxon>Dikarya</taxon>
        <taxon>Basidiomycota</taxon>
        <taxon>Agaricomycotina</taxon>
        <taxon>Agaricomycetes</taxon>
        <taxon>Russulales</taxon>
        <taxon>Bondarzewiaceae</taxon>
        <taxon>Heterobasidion</taxon>
        <taxon>Heterobasidion annosum species complex</taxon>
    </lineage>
</organism>
<feature type="compositionally biased region" description="Pro residues" evidence="1">
    <location>
        <begin position="48"/>
        <end position="57"/>
    </location>
</feature>
<evidence type="ECO:0000313" key="4">
    <source>
        <dbReference type="EMBL" id="ETW87648.1"/>
    </source>
</evidence>
<feature type="compositionally biased region" description="Basic and acidic residues" evidence="1">
    <location>
        <begin position="395"/>
        <end position="404"/>
    </location>
</feature>
<feature type="compositionally biased region" description="Acidic residues" evidence="1">
    <location>
        <begin position="154"/>
        <end position="165"/>
    </location>
</feature>
<feature type="transmembrane region" description="Helical" evidence="2">
    <location>
        <begin position="212"/>
        <end position="231"/>
    </location>
</feature>
<feature type="transmembrane region" description="Helical" evidence="2">
    <location>
        <begin position="316"/>
        <end position="337"/>
    </location>
</feature>
<accession>W4KP75</accession>
<dbReference type="Pfam" id="PF10104">
    <property type="entry name" value="Brr6_like_C_C"/>
    <property type="match status" value="1"/>
</dbReference>
<dbReference type="KEGG" id="hir:HETIRDRAFT_431929"/>
<feature type="region of interest" description="Disordered" evidence="1">
    <location>
        <begin position="344"/>
        <end position="404"/>
    </location>
</feature>
<keyword evidence="5" id="KW-1185">Reference proteome</keyword>
<protein>
    <recommendedName>
        <fullName evidence="3">Brl1/Brr6 domain-containing protein</fullName>
    </recommendedName>
</protein>
<evidence type="ECO:0000259" key="3">
    <source>
        <dbReference type="SMART" id="SM01042"/>
    </source>
</evidence>
<dbReference type="InterPro" id="IPR040202">
    <property type="entry name" value="Brl1/Brr6"/>
</dbReference>
<sequence>MASRQRSTEAPMDFQFTSRPSANIKPVWVENRDEPHTPQKRPFNDLNPPAPPFPSTPSLPTFGSNPTVPFIFQSPAPQTPYMHAWAPPPQFSPIKAFPQEEIRDVDMAEASPPNLEEASDGLRAVALGGMKRVFKSRQKARERALQLVKKRSDDDGDESDDDGESESDRDAVRSSPRKSRVQKTSHHYTLNMPSPSAPHADTPYILLGYLQFFFNLSLILVFLYLVLQFILTVQRDVEQRISEYSMDIVQEISNCAAQYKANLCGSNPIPAMMRQCGAWETCMNRDPTVVGRARVGAELIAEVVNGFVEPISWKTLVFTLTSLAFLTIFINALLSLYRSRHHPEMSTPPLRHQPSYTLAPPTPFPPQYLPASSWGSAWSGREDEEVQTPSRRRRLDSGEAAKIK</sequence>
<dbReference type="InterPro" id="IPR018767">
    <property type="entry name" value="Brl1/Brr6_dom"/>
</dbReference>
<keyword evidence="2" id="KW-0812">Transmembrane</keyword>
<gene>
    <name evidence="4" type="ORF">HETIRDRAFT_431929</name>
</gene>
<dbReference type="RefSeq" id="XP_009541522.1">
    <property type="nucleotide sequence ID" value="XM_009543227.1"/>
</dbReference>
<keyword evidence="2" id="KW-1133">Transmembrane helix</keyword>
<dbReference type="GO" id="GO:0031965">
    <property type="term" value="C:nuclear membrane"/>
    <property type="evidence" value="ECO:0007669"/>
    <property type="project" value="InterPro"/>
</dbReference>
<dbReference type="GO" id="GO:0055088">
    <property type="term" value="P:lipid homeostasis"/>
    <property type="evidence" value="ECO:0007669"/>
    <property type="project" value="InterPro"/>
</dbReference>
<dbReference type="PANTHER" id="PTHR28136">
    <property type="entry name" value="NUCLEUS EXPORT PROTEIN BRR6"/>
    <property type="match status" value="1"/>
</dbReference>
<dbReference type="GeneID" id="20674577"/>
<feature type="region of interest" description="Disordered" evidence="1">
    <location>
        <begin position="1"/>
        <end position="74"/>
    </location>
</feature>
<name>W4KP75_HETIT</name>
<dbReference type="InParanoid" id="W4KP75"/>
<proteinExistence type="predicted"/>
<dbReference type="HOGENOM" id="CLU_040960_1_1_1"/>
<evidence type="ECO:0000256" key="1">
    <source>
        <dbReference type="SAM" id="MobiDB-lite"/>
    </source>
</evidence>
<evidence type="ECO:0000256" key="2">
    <source>
        <dbReference type="SAM" id="Phobius"/>
    </source>
</evidence>
<dbReference type="OrthoDB" id="5961at2759"/>
<dbReference type="GO" id="GO:0006998">
    <property type="term" value="P:nuclear envelope organization"/>
    <property type="evidence" value="ECO:0007669"/>
    <property type="project" value="InterPro"/>
</dbReference>